<evidence type="ECO:0000313" key="4">
    <source>
        <dbReference type="Proteomes" id="UP000004310"/>
    </source>
</evidence>
<feature type="domain" description="FAD dependent oxidoreductase" evidence="2">
    <location>
        <begin position="31"/>
        <end position="382"/>
    </location>
</feature>
<dbReference type="InterPro" id="IPR006076">
    <property type="entry name" value="FAD-dep_OxRdtase"/>
</dbReference>
<dbReference type="GO" id="GO:0016491">
    <property type="term" value="F:oxidoreductase activity"/>
    <property type="evidence" value="ECO:0007669"/>
    <property type="project" value="UniProtKB-KW"/>
</dbReference>
<dbReference type="SUPFAM" id="SSF51905">
    <property type="entry name" value="FAD/NAD(P)-binding domain"/>
    <property type="match status" value="1"/>
</dbReference>
<dbReference type="HOGENOM" id="CLU_007884_3_3_5"/>
<dbReference type="PRINTS" id="PR00411">
    <property type="entry name" value="PNDRDTASEI"/>
</dbReference>
<sequence length="424" mass="45884">MENDPRSHGLWERTAPAAPSCRPLDDDRIADVVIIGAGYTGLSAALHLAKAGRPVAVLEAKEIGFGGSGRNVGLVNAGLWTAPDDVAKSVGEARGEKLVTMLSEAPRLVFDLIARHSIECEAVRAGTLHCGVGRSGAKSLEIRASQWQRRGADVELLGADETAIATGSEGYVCSLLDRRAGTIQPLAYVRGLARAAIAAGADILIESPATGVDEVDGKWRIRTPRGSVTAPWVVVATNVYSVPPFDDIRTELAHLPYFQIATAPLSGNLARSILPDRHGMWDTRQILTSVRMDRDDRLVIGSVGALRGTGLAVHRRWARRAMQRLFPQIGDVAFEAEWYGQIGTTSDGMARLHRLGDRMISTSGYNGRGIAPGTAFGRMMARYILGEITDDDLPLDFTPVTPQRWRTPREAVYEVGSQIAHLRR</sequence>
<dbReference type="EMBL" id="AATP01000003">
    <property type="protein sequence ID" value="EAU41299.1"/>
    <property type="molecule type" value="Genomic_DNA"/>
</dbReference>
<evidence type="ECO:0000256" key="1">
    <source>
        <dbReference type="ARBA" id="ARBA00023002"/>
    </source>
</evidence>
<dbReference type="InterPro" id="IPR036188">
    <property type="entry name" value="FAD/NAD-bd_sf"/>
</dbReference>
<accession>Q0G299</accession>
<dbReference type="Gene3D" id="3.50.50.60">
    <property type="entry name" value="FAD/NAD(P)-binding domain"/>
    <property type="match status" value="1"/>
</dbReference>
<dbReference type="PANTHER" id="PTHR13847:SF281">
    <property type="entry name" value="FAD DEPENDENT OXIDOREDUCTASE DOMAIN-CONTAINING PROTEIN"/>
    <property type="match status" value="1"/>
</dbReference>
<gene>
    <name evidence="3" type="ORF">FP2506_00990</name>
</gene>
<evidence type="ECO:0000313" key="3">
    <source>
        <dbReference type="EMBL" id="EAU41299.1"/>
    </source>
</evidence>
<proteinExistence type="predicted"/>
<comment type="caution">
    <text evidence="3">The sequence shown here is derived from an EMBL/GenBank/DDBJ whole genome shotgun (WGS) entry which is preliminary data.</text>
</comment>
<name>Q0G299_9HYPH</name>
<dbReference type="AlphaFoldDB" id="Q0G299"/>
<protein>
    <submittedName>
        <fullName evidence="3">SARCOSINE OXIDASE BETA SUBUNIT</fullName>
    </submittedName>
</protein>
<dbReference type="Gene3D" id="3.30.9.10">
    <property type="entry name" value="D-Amino Acid Oxidase, subunit A, domain 2"/>
    <property type="match status" value="1"/>
</dbReference>
<dbReference type="eggNOG" id="COG0665">
    <property type="taxonomic scope" value="Bacteria"/>
</dbReference>
<dbReference type="GO" id="GO:0005737">
    <property type="term" value="C:cytoplasm"/>
    <property type="evidence" value="ECO:0007669"/>
    <property type="project" value="TreeGrafter"/>
</dbReference>
<dbReference type="RefSeq" id="WP_007065348.1">
    <property type="nucleotide sequence ID" value="NZ_DS022272.1"/>
</dbReference>
<evidence type="ECO:0000259" key="2">
    <source>
        <dbReference type="Pfam" id="PF01266"/>
    </source>
</evidence>
<keyword evidence="1" id="KW-0560">Oxidoreductase</keyword>
<dbReference type="Pfam" id="PF01266">
    <property type="entry name" value="DAO"/>
    <property type="match status" value="1"/>
</dbReference>
<dbReference type="PANTHER" id="PTHR13847">
    <property type="entry name" value="SARCOSINE DEHYDROGENASE-RELATED"/>
    <property type="match status" value="1"/>
</dbReference>
<organism evidence="3 4">
    <name type="scientific">Fulvimarina pelagi HTCC2506</name>
    <dbReference type="NCBI Taxonomy" id="314231"/>
    <lineage>
        <taxon>Bacteria</taxon>
        <taxon>Pseudomonadati</taxon>
        <taxon>Pseudomonadota</taxon>
        <taxon>Alphaproteobacteria</taxon>
        <taxon>Hyphomicrobiales</taxon>
        <taxon>Aurantimonadaceae</taxon>
        <taxon>Fulvimarina</taxon>
    </lineage>
</organism>
<dbReference type="PRINTS" id="PR00368">
    <property type="entry name" value="FADPNR"/>
</dbReference>
<dbReference type="STRING" id="217511.GCA_001463845_02136"/>
<dbReference type="Proteomes" id="UP000004310">
    <property type="component" value="Unassembled WGS sequence"/>
</dbReference>
<reference evidence="3 4" key="1">
    <citation type="journal article" date="2010" name="J. Bacteriol.">
        <title>Genome sequence of Fulvimarina pelagi HTCC2506T, a Mn(II)-oxidizing alphaproteobacterium possessing an aerobic anoxygenic photosynthetic gene cluster and Xanthorhodopsin.</title>
        <authorList>
            <person name="Kang I."/>
            <person name="Oh H.M."/>
            <person name="Lim S.I."/>
            <person name="Ferriera S."/>
            <person name="Giovannoni S.J."/>
            <person name="Cho J.C."/>
        </authorList>
    </citation>
    <scope>NUCLEOTIDE SEQUENCE [LARGE SCALE GENOMIC DNA]</scope>
    <source>
        <strain evidence="3 4">HTCC2506</strain>
    </source>
</reference>
<keyword evidence="4" id="KW-1185">Reference proteome</keyword>